<evidence type="ECO:0000256" key="3">
    <source>
        <dbReference type="ARBA" id="ARBA00010217"/>
    </source>
</evidence>
<dbReference type="SUPFAM" id="SSF56112">
    <property type="entry name" value="Protein kinase-like (PK-like)"/>
    <property type="match status" value="1"/>
</dbReference>
<evidence type="ECO:0000259" key="14">
    <source>
        <dbReference type="PROSITE" id="PS50011"/>
    </source>
</evidence>
<dbReference type="PANTHER" id="PTHR27007">
    <property type="match status" value="1"/>
</dbReference>
<evidence type="ECO:0000256" key="7">
    <source>
        <dbReference type="ARBA" id="ARBA00022741"/>
    </source>
</evidence>
<dbReference type="GO" id="GO:0005524">
    <property type="term" value="F:ATP binding"/>
    <property type="evidence" value="ECO:0007669"/>
    <property type="project" value="UniProtKB-KW"/>
</dbReference>
<keyword evidence="9 12" id="KW-1133">Transmembrane helix</keyword>
<proteinExistence type="inferred from homology"/>
<feature type="domain" description="Protein kinase" evidence="14">
    <location>
        <begin position="379"/>
        <end position="626"/>
    </location>
</feature>
<dbReference type="AlphaFoldDB" id="A0A1S4CG26"/>
<evidence type="ECO:0000313" key="15">
    <source>
        <dbReference type="RefSeq" id="XP_016500071.1"/>
    </source>
</evidence>
<dbReference type="Gene3D" id="3.30.200.20">
    <property type="entry name" value="Phosphorylase Kinase, domain 1"/>
    <property type="match status" value="1"/>
</dbReference>
<keyword evidence="5 13" id="KW-0732">Signal</keyword>
<evidence type="ECO:0000256" key="6">
    <source>
        <dbReference type="ARBA" id="ARBA00022734"/>
    </source>
</evidence>
<gene>
    <name evidence="15" type="primary">LOC107818552</name>
</gene>
<evidence type="ECO:0000256" key="8">
    <source>
        <dbReference type="ARBA" id="ARBA00022840"/>
    </source>
</evidence>
<keyword evidence="4 12" id="KW-0812">Transmembrane</keyword>
<comment type="similarity">
    <text evidence="2">In the N-terminal section; belongs to the leguminous lectin family.</text>
</comment>
<name>A0A1S4CG26_TOBAC</name>
<reference evidence="15" key="1">
    <citation type="submission" date="2025-08" db="UniProtKB">
        <authorList>
            <consortium name="RefSeq"/>
        </authorList>
    </citation>
    <scope>IDENTIFICATION</scope>
</reference>
<dbReference type="Gene3D" id="2.60.120.200">
    <property type="match status" value="1"/>
</dbReference>
<evidence type="ECO:0000256" key="1">
    <source>
        <dbReference type="ARBA" id="ARBA00004479"/>
    </source>
</evidence>
<evidence type="ECO:0000256" key="10">
    <source>
        <dbReference type="ARBA" id="ARBA00023136"/>
    </source>
</evidence>
<keyword evidence="7" id="KW-0547">Nucleotide-binding</keyword>
<evidence type="ECO:0000256" key="11">
    <source>
        <dbReference type="ARBA" id="ARBA00023170"/>
    </source>
</evidence>
<comment type="similarity">
    <text evidence="3">In the C-terminal section; belongs to the protein kinase superfamily. Ser/Thr protein kinase family.</text>
</comment>
<dbReference type="InterPro" id="IPR011009">
    <property type="entry name" value="Kinase-like_dom_sf"/>
</dbReference>
<comment type="subcellular location">
    <subcellularLocation>
        <location evidence="1">Membrane</location>
        <topology evidence="1">Single-pass type I membrane protein</topology>
    </subcellularLocation>
</comment>
<feature type="chain" id="PRO_5010281127" evidence="13">
    <location>
        <begin position="21"/>
        <end position="662"/>
    </location>
</feature>
<dbReference type="RefSeq" id="XP_016500071.1">
    <property type="nucleotide sequence ID" value="XM_016644585.1"/>
</dbReference>
<dbReference type="SMR" id="A0A1S4CG26"/>
<keyword evidence="6" id="KW-0430">Lectin</keyword>
<dbReference type="InterPro" id="IPR050528">
    <property type="entry name" value="L-type_Lectin-RKs"/>
</dbReference>
<evidence type="ECO:0000256" key="9">
    <source>
        <dbReference type="ARBA" id="ARBA00022989"/>
    </source>
</evidence>
<dbReference type="InterPro" id="IPR013320">
    <property type="entry name" value="ConA-like_dom_sf"/>
</dbReference>
<dbReference type="InterPro" id="IPR000719">
    <property type="entry name" value="Prot_kinase_dom"/>
</dbReference>
<dbReference type="OMA" id="HNVLSWN"/>
<dbReference type="Gene3D" id="1.10.510.10">
    <property type="entry name" value="Transferase(Phosphotransferase) domain 1"/>
    <property type="match status" value="1"/>
</dbReference>
<dbReference type="CDD" id="cd06899">
    <property type="entry name" value="lectin_legume_LecRK_Arcelin_ConA"/>
    <property type="match status" value="1"/>
</dbReference>
<evidence type="ECO:0000256" key="12">
    <source>
        <dbReference type="SAM" id="Phobius"/>
    </source>
</evidence>
<dbReference type="SUPFAM" id="SSF49899">
    <property type="entry name" value="Concanavalin A-like lectins/glucanases"/>
    <property type="match status" value="1"/>
</dbReference>
<evidence type="ECO:0000256" key="5">
    <source>
        <dbReference type="ARBA" id="ARBA00022729"/>
    </source>
</evidence>
<dbReference type="OrthoDB" id="4062651at2759"/>
<dbReference type="GO" id="GO:0004675">
    <property type="term" value="F:transmembrane receptor protein serine/threonine kinase activity"/>
    <property type="evidence" value="ECO:0000318"/>
    <property type="project" value="GO_Central"/>
</dbReference>
<dbReference type="PROSITE" id="PS50011">
    <property type="entry name" value="PROTEIN_KINASE_DOM"/>
    <property type="match status" value="1"/>
</dbReference>
<dbReference type="Pfam" id="PF07714">
    <property type="entry name" value="PK_Tyr_Ser-Thr"/>
    <property type="match status" value="1"/>
</dbReference>
<dbReference type="PaxDb" id="4097-A0A1S4CG26"/>
<protein>
    <submittedName>
        <fullName evidence="15">L-type lectin-domain containing receptor kinase VIII.1-like</fullName>
    </submittedName>
</protein>
<feature type="signal peptide" evidence="13">
    <location>
        <begin position="1"/>
        <end position="20"/>
    </location>
</feature>
<dbReference type="GO" id="GO:0005886">
    <property type="term" value="C:plasma membrane"/>
    <property type="evidence" value="ECO:0000318"/>
    <property type="project" value="GO_Central"/>
</dbReference>
<keyword evidence="8" id="KW-0067">ATP-binding</keyword>
<dbReference type="InterPro" id="IPR001220">
    <property type="entry name" value="Legume_lectin_dom"/>
</dbReference>
<dbReference type="InterPro" id="IPR001245">
    <property type="entry name" value="Ser-Thr/Tyr_kinase_cat_dom"/>
</dbReference>
<dbReference type="GO" id="GO:0042742">
    <property type="term" value="P:defense response to bacterium"/>
    <property type="evidence" value="ECO:0000318"/>
    <property type="project" value="GO_Central"/>
</dbReference>
<organism evidence="15">
    <name type="scientific">Nicotiana tabacum</name>
    <name type="common">Common tobacco</name>
    <dbReference type="NCBI Taxonomy" id="4097"/>
    <lineage>
        <taxon>Eukaryota</taxon>
        <taxon>Viridiplantae</taxon>
        <taxon>Streptophyta</taxon>
        <taxon>Embryophyta</taxon>
        <taxon>Tracheophyta</taxon>
        <taxon>Spermatophyta</taxon>
        <taxon>Magnoliopsida</taxon>
        <taxon>eudicotyledons</taxon>
        <taxon>Gunneridae</taxon>
        <taxon>Pentapetalae</taxon>
        <taxon>asterids</taxon>
        <taxon>lamiids</taxon>
        <taxon>Solanales</taxon>
        <taxon>Solanaceae</taxon>
        <taxon>Nicotianoideae</taxon>
        <taxon>Nicotianeae</taxon>
        <taxon>Nicotiana</taxon>
    </lineage>
</organism>
<sequence>MDYYYWFFFLFAVLVNLVASVPRGPVINVTKHISFQDFSSKNPRLKQDLTLLGSAIVSDEKSTVQIPDPEQEGDLKHLAGRAIYSSPIRFFDPLSQTPASFETTFSFQFQVLKSNSSNGTSDLGKSVGGSGFTFIIVPDELTVGRSGPWLGMLNDLCDDDYKSVAIEFDTRQNPEFGDPNDNHLGINLGSIVSTTAINASDVGVQLNDGSAHRVWISYDGQRRYIDIRLAPDGKEYPSKSVYSGFLDLSPYLNEYMFVGFSAATGNHTQIHNVLSWNFTSVSQASLRIPSTETCQNKIMLQNNPQAETAHSKTPNSFFIFLAVVILLVIVLINLYFSSYKRDDNSSETIILPEKKQRPRPPNKARRFTIAEISVATRNFSELQILGSDEKSVTYKATMLNGCNVVVKRFLTQFFNTHGFDKRRFHKEIKAISSIRHPNLVPVRGWCYDNQETIVVYDYIPNGSLDKWLFGVGVLPWTRRFKVVKDLADSLVYLHSKQLAHKNVKSSSVFLDVSFRAVVGDFGFVLTSTGSTRFESMVSQTADVFEFGVVVLETVAGRSRKSNPGERDLLDLAWAMHEVQQKETLVDRRMGAVVNLEQAIRVLDIGLLCTLNENKGRPTMEEVVEFLNMEKPIPELPPGRPVCLFPYNSTTGLCSGYACTAFK</sequence>
<evidence type="ECO:0000256" key="4">
    <source>
        <dbReference type="ARBA" id="ARBA00022692"/>
    </source>
</evidence>
<feature type="transmembrane region" description="Helical" evidence="12">
    <location>
        <begin position="317"/>
        <end position="336"/>
    </location>
</feature>
<evidence type="ECO:0000256" key="2">
    <source>
        <dbReference type="ARBA" id="ARBA00008536"/>
    </source>
</evidence>
<keyword evidence="10 12" id="KW-0472">Membrane</keyword>
<dbReference type="KEGG" id="nta:107818552"/>
<evidence type="ECO:0000256" key="13">
    <source>
        <dbReference type="SAM" id="SignalP"/>
    </source>
</evidence>
<keyword evidence="11" id="KW-0675">Receptor</keyword>
<dbReference type="GO" id="GO:0030246">
    <property type="term" value="F:carbohydrate binding"/>
    <property type="evidence" value="ECO:0007669"/>
    <property type="project" value="UniProtKB-KW"/>
</dbReference>
<dbReference type="Pfam" id="PF00139">
    <property type="entry name" value="Lectin_legB"/>
    <property type="match status" value="1"/>
</dbReference>
<dbReference type="GO" id="GO:0002229">
    <property type="term" value="P:defense response to oomycetes"/>
    <property type="evidence" value="ECO:0000318"/>
    <property type="project" value="GO_Central"/>
</dbReference>
<accession>A0A1S4CG26</accession>